<dbReference type="RefSeq" id="WP_236339737.1">
    <property type="nucleotide sequence ID" value="NZ_CAKMMF010000006.1"/>
</dbReference>
<evidence type="ECO:0000313" key="3">
    <source>
        <dbReference type="Proteomes" id="UP000838686"/>
    </source>
</evidence>
<keyword evidence="3" id="KW-1185">Reference proteome</keyword>
<reference evidence="2" key="1">
    <citation type="submission" date="2022-01" db="EMBL/GenBank/DDBJ databases">
        <authorList>
            <person name="Criscuolo A."/>
        </authorList>
    </citation>
    <scope>NUCLEOTIDE SEQUENCE</scope>
    <source>
        <strain evidence="2">CIP111893</strain>
    </source>
</reference>
<keyword evidence="1" id="KW-0472">Membrane</keyword>
<name>A0ABM9C3F0_9BACL</name>
<feature type="transmembrane region" description="Helical" evidence="1">
    <location>
        <begin position="84"/>
        <end position="106"/>
    </location>
</feature>
<protein>
    <recommendedName>
        <fullName evidence="4">DUF4064 domain-containing protein</fullName>
    </recommendedName>
</protein>
<evidence type="ECO:0000313" key="2">
    <source>
        <dbReference type="EMBL" id="CAH1200437.1"/>
    </source>
</evidence>
<evidence type="ECO:0000256" key="1">
    <source>
        <dbReference type="SAM" id="Phobius"/>
    </source>
</evidence>
<feature type="transmembrane region" description="Helical" evidence="1">
    <location>
        <begin position="32"/>
        <end position="56"/>
    </location>
</feature>
<sequence>MSDQQFNKDSYPPSPSFNPVPETEIIAKQSKLGIASFILGIVSIIGFIISIIILYVNMVDIIGEFPTEESVMAIEDPEVIVESMIFPVLFMLFFVVASIVGLILGITGACMKHTRKAFSIIGIVLNALLFVGFLMSLILGTFSQVVDGI</sequence>
<evidence type="ECO:0008006" key="4">
    <source>
        <dbReference type="Google" id="ProtNLM"/>
    </source>
</evidence>
<proteinExistence type="predicted"/>
<comment type="caution">
    <text evidence="2">The sequence shown here is derived from an EMBL/GenBank/DDBJ whole genome shotgun (WGS) entry which is preliminary data.</text>
</comment>
<dbReference type="Proteomes" id="UP000838686">
    <property type="component" value="Unassembled WGS sequence"/>
</dbReference>
<organism evidence="2 3">
    <name type="scientific">Paenibacillus plantiphilus</name>
    <dbReference type="NCBI Taxonomy" id="2905650"/>
    <lineage>
        <taxon>Bacteria</taxon>
        <taxon>Bacillati</taxon>
        <taxon>Bacillota</taxon>
        <taxon>Bacilli</taxon>
        <taxon>Bacillales</taxon>
        <taxon>Paenibacillaceae</taxon>
        <taxon>Paenibacillus</taxon>
    </lineage>
</organism>
<dbReference type="EMBL" id="CAKMMF010000006">
    <property type="protein sequence ID" value="CAH1200437.1"/>
    <property type="molecule type" value="Genomic_DNA"/>
</dbReference>
<accession>A0ABM9C3F0</accession>
<keyword evidence="1" id="KW-1133">Transmembrane helix</keyword>
<keyword evidence="1" id="KW-0812">Transmembrane</keyword>
<feature type="transmembrane region" description="Helical" evidence="1">
    <location>
        <begin position="118"/>
        <end position="142"/>
    </location>
</feature>
<gene>
    <name evidence="2" type="ORF">PAECIP111893_01378</name>
</gene>